<protein>
    <submittedName>
        <fullName evidence="2">Heterokaryon incompatibility</fullName>
    </submittedName>
</protein>
<feature type="domain" description="Heterokaryon incompatibility" evidence="1">
    <location>
        <begin position="178"/>
        <end position="327"/>
    </location>
</feature>
<accession>A0A8H4PDB9</accession>
<comment type="caution">
    <text evidence="2">The sequence shown here is derived from an EMBL/GenBank/DDBJ whole genome shotgun (WGS) entry which is preliminary data.</text>
</comment>
<dbReference type="Pfam" id="PF06985">
    <property type="entry name" value="HET"/>
    <property type="match status" value="1"/>
</dbReference>
<keyword evidence="3" id="KW-1185">Reference proteome</keyword>
<dbReference type="Proteomes" id="UP000554235">
    <property type="component" value="Unassembled WGS sequence"/>
</dbReference>
<sequence length="396" mass="44057">MSESSEVIGKSPQSSDCKACQTLWERFTNPQCENEINFGSKEEALASQCPIHKPLVQGFIDYLRPLESSDSEPETNDLGIGKGYEGSSVHIYESVSMLGYFWSLLLVNKSSVPNHPGTGRVLDPDWVDLDILKKWKQTCLSSHGAKCNNPFKVWPTRPAWLVDVEKKCLVPGNVQGDFVALSYTNGRDAKGIVDTDTLAKLQEPHALDNPKLSEYSTPIIQRAMYLTSVIGERYLWADGLCIPQYDQGAAAEQLKLMGAISANAIVTIMSADGDAESGLPGLKDVSSPRKMEQQVIPFGDERLVVRNTGVFDMVGGLPYYEQGWTYQHHTMAQKKIIFNKDELHWECQCSVWHEELTLDAEVDKYIDSRLGTMMAGFPDLGSLANLFTNYGDKELT</sequence>
<organism evidence="2 3">
    <name type="scientific">Fusarium albosuccineum</name>
    <dbReference type="NCBI Taxonomy" id="1237068"/>
    <lineage>
        <taxon>Eukaryota</taxon>
        <taxon>Fungi</taxon>
        <taxon>Dikarya</taxon>
        <taxon>Ascomycota</taxon>
        <taxon>Pezizomycotina</taxon>
        <taxon>Sordariomycetes</taxon>
        <taxon>Hypocreomycetidae</taxon>
        <taxon>Hypocreales</taxon>
        <taxon>Nectriaceae</taxon>
        <taxon>Fusarium</taxon>
        <taxon>Fusarium decemcellulare species complex</taxon>
    </lineage>
</organism>
<proteinExistence type="predicted"/>
<dbReference type="EMBL" id="JAADYS010000632">
    <property type="protein sequence ID" value="KAF4468330.1"/>
    <property type="molecule type" value="Genomic_DNA"/>
</dbReference>
<gene>
    <name evidence="2" type="ORF">FALBO_4783</name>
</gene>
<evidence type="ECO:0000313" key="3">
    <source>
        <dbReference type="Proteomes" id="UP000554235"/>
    </source>
</evidence>
<evidence type="ECO:0000259" key="1">
    <source>
        <dbReference type="Pfam" id="PF06985"/>
    </source>
</evidence>
<reference evidence="2 3" key="1">
    <citation type="submission" date="2020-01" db="EMBL/GenBank/DDBJ databases">
        <title>Identification and distribution of gene clusters putatively required for synthesis of sphingolipid metabolism inhibitors in phylogenetically diverse species of the filamentous fungus Fusarium.</title>
        <authorList>
            <person name="Kim H.-S."/>
            <person name="Busman M."/>
            <person name="Brown D.W."/>
            <person name="Divon H."/>
            <person name="Uhlig S."/>
            <person name="Proctor R.H."/>
        </authorList>
    </citation>
    <scope>NUCLEOTIDE SEQUENCE [LARGE SCALE GENOMIC DNA]</scope>
    <source>
        <strain evidence="2 3">NRRL 20459</strain>
    </source>
</reference>
<dbReference type="InterPro" id="IPR010730">
    <property type="entry name" value="HET"/>
</dbReference>
<dbReference type="PANTHER" id="PTHR33112">
    <property type="entry name" value="DOMAIN PROTEIN, PUTATIVE-RELATED"/>
    <property type="match status" value="1"/>
</dbReference>
<dbReference type="AlphaFoldDB" id="A0A8H4PDB9"/>
<name>A0A8H4PDB9_9HYPO</name>
<dbReference type="PANTHER" id="PTHR33112:SF12">
    <property type="entry name" value="HETEROKARYON INCOMPATIBILITY DOMAIN-CONTAINING PROTEIN"/>
    <property type="match status" value="1"/>
</dbReference>
<dbReference type="OrthoDB" id="5135333at2759"/>
<evidence type="ECO:0000313" key="2">
    <source>
        <dbReference type="EMBL" id="KAF4468330.1"/>
    </source>
</evidence>